<evidence type="ECO:0000313" key="4">
    <source>
        <dbReference type="Proteomes" id="UP000694414"/>
    </source>
</evidence>
<proteinExistence type="predicted"/>
<dbReference type="Proteomes" id="UP000694414">
    <property type="component" value="Unplaced"/>
</dbReference>
<dbReference type="AlphaFoldDB" id="A0A8C8YBY3"/>
<organism evidence="3 4">
    <name type="scientific">Prolemur simus</name>
    <name type="common">Greater bamboo lemur</name>
    <name type="synonym">Hapalemur simus</name>
    <dbReference type="NCBI Taxonomy" id="1328070"/>
    <lineage>
        <taxon>Eukaryota</taxon>
        <taxon>Metazoa</taxon>
        <taxon>Chordata</taxon>
        <taxon>Craniata</taxon>
        <taxon>Vertebrata</taxon>
        <taxon>Euteleostomi</taxon>
        <taxon>Mammalia</taxon>
        <taxon>Eutheria</taxon>
        <taxon>Euarchontoglires</taxon>
        <taxon>Primates</taxon>
        <taxon>Strepsirrhini</taxon>
        <taxon>Lemuriformes</taxon>
        <taxon>Lemuridae</taxon>
        <taxon>Prolemur</taxon>
    </lineage>
</organism>
<dbReference type="GeneTree" id="ENSGT00390000005300"/>
<dbReference type="GO" id="GO:0005634">
    <property type="term" value="C:nucleus"/>
    <property type="evidence" value="ECO:0007669"/>
    <property type="project" value="TreeGrafter"/>
</dbReference>
<keyword evidence="4" id="KW-1185">Reference proteome</keyword>
<reference evidence="3" key="2">
    <citation type="submission" date="2025-09" db="UniProtKB">
        <authorList>
            <consortium name="Ensembl"/>
        </authorList>
    </citation>
    <scope>IDENTIFICATION</scope>
</reference>
<feature type="domain" description="Activating signal cointegrator 1 N-terminal" evidence="2">
    <location>
        <begin position="12"/>
        <end position="72"/>
    </location>
</feature>
<protein>
    <submittedName>
        <fullName evidence="3">Thyroid hormone receptor interactor 4</fullName>
    </submittedName>
</protein>
<dbReference type="InterPro" id="IPR056994">
    <property type="entry name" value="TRI4_N"/>
</dbReference>
<reference evidence="3" key="1">
    <citation type="submission" date="2025-08" db="UniProtKB">
        <authorList>
            <consortium name="Ensembl"/>
        </authorList>
    </citation>
    <scope>IDENTIFICATION</scope>
</reference>
<sequence>MAVAGAASGEPLVHWCTQQLRKTFGLDVSEEIMQYVLSIESAEEIREYVTDLLQGNEGKKGQFIEELITKWQKNDEELTSDPLQQCLKKDGTREQQLCEEEDKVCQFICKRGTGQACSPAPRSPPLRLPGPEAQAHQ</sequence>
<dbReference type="GO" id="GO:0045893">
    <property type="term" value="P:positive regulation of DNA-templated transcription"/>
    <property type="evidence" value="ECO:0007669"/>
    <property type="project" value="TreeGrafter"/>
</dbReference>
<name>A0A8C8YBY3_PROSS</name>
<dbReference type="Pfam" id="PF23135">
    <property type="entry name" value="TRI4_N"/>
    <property type="match status" value="1"/>
</dbReference>
<dbReference type="Ensembl" id="ENSPSMT00000001713.1">
    <property type="protein sequence ID" value="ENSPSMP00000001480.1"/>
    <property type="gene ID" value="ENSPSMG00000001102.1"/>
</dbReference>
<evidence type="ECO:0000259" key="2">
    <source>
        <dbReference type="Pfam" id="PF23135"/>
    </source>
</evidence>
<dbReference type="PANTHER" id="PTHR12963">
    <property type="entry name" value="THYROID RECEPTOR INTERACTING PROTEIN RELATED"/>
    <property type="match status" value="1"/>
</dbReference>
<gene>
    <name evidence="3" type="primary">TRIP4</name>
</gene>
<evidence type="ECO:0000313" key="3">
    <source>
        <dbReference type="Ensembl" id="ENSPSMP00000001480.1"/>
    </source>
</evidence>
<evidence type="ECO:0000256" key="1">
    <source>
        <dbReference type="SAM" id="MobiDB-lite"/>
    </source>
</evidence>
<accession>A0A8C8YBY3</accession>
<feature type="region of interest" description="Disordered" evidence="1">
    <location>
        <begin position="113"/>
        <end position="137"/>
    </location>
</feature>
<dbReference type="InterPro" id="IPR039128">
    <property type="entry name" value="TRIP4-like"/>
</dbReference>
<dbReference type="PANTHER" id="PTHR12963:SF4">
    <property type="entry name" value="ACTIVATING SIGNAL COINTEGRATOR 1"/>
    <property type="match status" value="1"/>
</dbReference>